<feature type="active site" description="Proton acceptor" evidence="1">
    <location>
        <position position="219"/>
    </location>
</feature>
<dbReference type="RefSeq" id="WP_101359709.1">
    <property type="nucleotide sequence ID" value="NZ_NKXO01000052.1"/>
</dbReference>
<comment type="caution">
    <text evidence="4">The sequence shown here is derived from an EMBL/GenBank/DDBJ whole genome shotgun (WGS) entry which is preliminary data.</text>
</comment>
<dbReference type="CDD" id="cd00616">
    <property type="entry name" value="AHBA_syn"/>
    <property type="match status" value="1"/>
</dbReference>
<evidence type="ECO:0000256" key="1">
    <source>
        <dbReference type="PIRSR" id="PIRSR000390-1"/>
    </source>
</evidence>
<dbReference type="SUPFAM" id="SSF53383">
    <property type="entry name" value="PLP-dependent transferases"/>
    <property type="match status" value="1"/>
</dbReference>
<dbReference type="PANTHER" id="PTHR30244">
    <property type="entry name" value="TRANSAMINASE"/>
    <property type="match status" value="1"/>
</dbReference>
<dbReference type="GO" id="GO:0030170">
    <property type="term" value="F:pyridoxal phosphate binding"/>
    <property type="evidence" value="ECO:0007669"/>
    <property type="project" value="TreeGrafter"/>
</dbReference>
<proteinExistence type="inferred from homology"/>
<accession>A0A2N3I777</accession>
<dbReference type="InterPro" id="IPR000653">
    <property type="entry name" value="DegT/StrS_aminotransferase"/>
</dbReference>
<dbReference type="EMBL" id="NKXO01000052">
    <property type="protein sequence ID" value="PKQ66182.1"/>
    <property type="molecule type" value="Genomic_DNA"/>
</dbReference>
<evidence type="ECO:0000313" key="5">
    <source>
        <dbReference type="Proteomes" id="UP000233387"/>
    </source>
</evidence>
<dbReference type="PIRSF" id="PIRSF000390">
    <property type="entry name" value="PLP_StrS"/>
    <property type="match status" value="1"/>
</dbReference>
<dbReference type="GO" id="GO:0000271">
    <property type="term" value="P:polysaccharide biosynthetic process"/>
    <property type="evidence" value="ECO:0007669"/>
    <property type="project" value="TreeGrafter"/>
</dbReference>
<dbReference type="PANTHER" id="PTHR30244:SF30">
    <property type="entry name" value="BLR5990 PROTEIN"/>
    <property type="match status" value="1"/>
</dbReference>
<evidence type="ECO:0000313" key="4">
    <source>
        <dbReference type="EMBL" id="PKQ66182.1"/>
    </source>
</evidence>
<dbReference type="Gene3D" id="3.90.1150.10">
    <property type="entry name" value="Aspartate Aminotransferase, domain 1"/>
    <property type="match status" value="1"/>
</dbReference>
<name>A0A2N3I777_9BACT</name>
<dbReference type="GO" id="GO:0008483">
    <property type="term" value="F:transaminase activity"/>
    <property type="evidence" value="ECO:0007669"/>
    <property type="project" value="TreeGrafter"/>
</dbReference>
<keyword evidence="5" id="KW-1185">Reference proteome</keyword>
<comment type="similarity">
    <text evidence="3">Belongs to the DegT/DnrJ/EryC1 family.</text>
</comment>
<dbReference type="InterPro" id="IPR015422">
    <property type="entry name" value="PyrdxlP-dep_Trfase_small"/>
</dbReference>
<dbReference type="Gene3D" id="3.40.640.10">
    <property type="entry name" value="Type I PLP-dependent aspartate aminotransferase-like (Major domain)"/>
    <property type="match status" value="1"/>
</dbReference>
<organism evidence="4 5">
    <name type="scientific">Raineya orbicola</name>
    <dbReference type="NCBI Taxonomy" id="2016530"/>
    <lineage>
        <taxon>Bacteria</taxon>
        <taxon>Pseudomonadati</taxon>
        <taxon>Bacteroidota</taxon>
        <taxon>Cytophagia</taxon>
        <taxon>Cytophagales</taxon>
        <taxon>Raineyaceae</taxon>
        <taxon>Raineya</taxon>
    </lineage>
</organism>
<reference evidence="4 5" key="1">
    <citation type="submission" date="2017-06" db="EMBL/GenBank/DDBJ databases">
        <title>Raineya orbicola gen. nov., sp. nov. a slightly thermophilic bacterium of the phylum Bacteroidetes and the description of Raineyaceae fam. nov.</title>
        <authorList>
            <person name="Albuquerque L."/>
            <person name="Polonia A.R.M."/>
            <person name="Barroso C."/>
            <person name="Froufe H.J.C."/>
            <person name="Lage O."/>
            <person name="Lobo-Da-Cunha A."/>
            <person name="Egas C."/>
            <person name="Da Costa M.S."/>
        </authorList>
    </citation>
    <scope>NUCLEOTIDE SEQUENCE [LARGE SCALE GENOMIC DNA]</scope>
    <source>
        <strain evidence="4 5">SPSPC-11</strain>
    </source>
</reference>
<sequence>MENFIISDILSKPYESGEKTNFQIPLLAPYVTETEEKYLQECIRSGWITSAGKFIELFEQKLKDFTHSPYVVAVSSGTAALHLALRAVGVEKDTLAILPNISFVASVNAVHYCDAEPIFVDINSATWQLDENLLLNFLENECFYTKEQTFHKATLKRISALVLVHNLGNLGNISAIQEICERFNIPLVEDAAEALGAFYKGRHAGTFGKVGILSFNGNKIVTTGGGGAVLTKDEHISKKVRHWANQAKISAEEYYHDEVGYNYRLPNPLAAIGVAQMEKIHFLLEKKKLTRDFYADILRGKAIWQETLADSQPNYWLFTALFENSHLIAQKLKENSIQTRKLWYPLNRLPMHQNCLYVQKNDFSWKVYEKSLSLPSSVGLQIQDLEKIAKVLEEGLDEKI</sequence>
<evidence type="ECO:0000256" key="3">
    <source>
        <dbReference type="RuleBase" id="RU004508"/>
    </source>
</evidence>
<dbReference type="AlphaFoldDB" id="A0A2N3I777"/>
<dbReference type="InterPro" id="IPR015421">
    <property type="entry name" value="PyrdxlP-dep_Trfase_major"/>
</dbReference>
<dbReference type="OrthoDB" id="9810913at2"/>
<dbReference type="Proteomes" id="UP000233387">
    <property type="component" value="Unassembled WGS sequence"/>
</dbReference>
<dbReference type="InterPro" id="IPR015424">
    <property type="entry name" value="PyrdxlP-dep_Trfase"/>
</dbReference>
<keyword evidence="2 3" id="KW-0663">Pyridoxal phosphate</keyword>
<feature type="modified residue" description="N6-(pyridoxal phosphate)lysine" evidence="2">
    <location>
        <position position="219"/>
    </location>
</feature>
<gene>
    <name evidence="4" type="ORF">Rain11_2450</name>
</gene>
<dbReference type="Pfam" id="PF01041">
    <property type="entry name" value="DegT_DnrJ_EryC1"/>
    <property type="match status" value="1"/>
</dbReference>
<evidence type="ECO:0000256" key="2">
    <source>
        <dbReference type="PIRSR" id="PIRSR000390-2"/>
    </source>
</evidence>
<protein>
    <submittedName>
        <fullName evidence="4">Putative pyridoxal phosphate-dependent enzyme</fullName>
    </submittedName>
</protein>